<organism evidence="2 3">
    <name type="scientific">Achlya hypogyna</name>
    <name type="common">Oomycete</name>
    <name type="synonym">Protoachlya hypogyna</name>
    <dbReference type="NCBI Taxonomy" id="1202772"/>
    <lineage>
        <taxon>Eukaryota</taxon>
        <taxon>Sar</taxon>
        <taxon>Stramenopiles</taxon>
        <taxon>Oomycota</taxon>
        <taxon>Saprolegniomycetes</taxon>
        <taxon>Saprolegniales</taxon>
        <taxon>Achlyaceae</taxon>
        <taxon>Achlya</taxon>
    </lineage>
</organism>
<dbReference type="AlphaFoldDB" id="A0A1V9YYP2"/>
<evidence type="ECO:0000313" key="2">
    <source>
        <dbReference type="EMBL" id="OQR90777.1"/>
    </source>
</evidence>
<dbReference type="EMBL" id="JNBR01000582">
    <property type="protein sequence ID" value="OQR90777.1"/>
    <property type="molecule type" value="Genomic_DNA"/>
</dbReference>
<feature type="domain" description="C2" evidence="1">
    <location>
        <begin position="167"/>
        <end position="250"/>
    </location>
</feature>
<dbReference type="InterPro" id="IPR035892">
    <property type="entry name" value="C2_domain_sf"/>
</dbReference>
<dbReference type="OrthoDB" id="76604at2759"/>
<dbReference type="Proteomes" id="UP000243579">
    <property type="component" value="Unassembled WGS sequence"/>
</dbReference>
<reference evidence="2 3" key="1">
    <citation type="journal article" date="2014" name="Genome Biol. Evol.">
        <title>The secreted proteins of Achlya hypogyna and Thraustotheca clavata identify the ancestral oomycete secretome and reveal gene acquisitions by horizontal gene transfer.</title>
        <authorList>
            <person name="Misner I."/>
            <person name="Blouin N."/>
            <person name="Leonard G."/>
            <person name="Richards T.A."/>
            <person name="Lane C.E."/>
        </authorList>
    </citation>
    <scope>NUCLEOTIDE SEQUENCE [LARGE SCALE GENOMIC DNA]</scope>
    <source>
        <strain evidence="2 3">ATCC 48635</strain>
    </source>
</reference>
<protein>
    <recommendedName>
        <fullName evidence="1">C2 domain-containing protein</fullName>
    </recommendedName>
</protein>
<evidence type="ECO:0000313" key="3">
    <source>
        <dbReference type="Proteomes" id="UP000243579"/>
    </source>
</evidence>
<accession>A0A1V9YYP2</accession>
<evidence type="ECO:0000259" key="1">
    <source>
        <dbReference type="Pfam" id="PF00168"/>
    </source>
</evidence>
<gene>
    <name evidence="2" type="ORF">ACHHYP_05277</name>
</gene>
<name>A0A1V9YYP2_ACHHY</name>
<sequence>MGPSTQHTTFAALFRLNDPLFLQDLLDEDVILHTHDGRTVMGATNVLAYLVGPRMTQWSQLVATIGPITVVAPNTTKTRYITEKGHVKDVLFEEKIEWTADLLVHSIAHVSSQPHRPRSLPGRLSAATLLDESIDSLVDTFVSSSSSSVSSPKRDPLAPCIFELSHASVTDLSPVKPQRAINAYLLVKEYPSGAVLHRSVVVKNQRAPQWPTPIRLECSPRFRRLDISVVHTSLVYTKVLGSVCIDASVLPAKPREQYDFMGSIVPDPECAPDLNITFHRYGDGEPPTKAFYSPEDLLPSACGLAAAAAEPATMPEGCSESDDNSLLLQHILHAVSLSLLCVLGMVIVEYATITEAS</sequence>
<comment type="caution">
    <text evidence="2">The sequence shown here is derived from an EMBL/GenBank/DDBJ whole genome shotgun (WGS) entry which is preliminary data.</text>
</comment>
<dbReference type="InterPro" id="IPR000008">
    <property type="entry name" value="C2_dom"/>
</dbReference>
<keyword evidence="3" id="KW-1185">Reference proteome</keyword>
<proteinExistence type="predicted"/>
<dbReference type="SUPFAM" id="SSF49562">
    <property type="entry name" value="C2 domain (Calcium/lipid-binding domain, CaLB)"/>
    <property type="match status" value="1"/>
</dbReference>
<dbReference type="Pfam" id="PF00168">
    <property type="entry name" value="C2"/>
    <property type="match status" value="1"/>
</dbReference>